<comment type="similarity">
    <text evidence="1">Belongs to the FAD-binding monooxygenase family.</text>
</comment>
<dbReference type="Gene3D" id="3.40.50.1820">
    <property type="entry name" value="alpha/beta hydrolase"/>
    <property type="match status" value="1"/>
</dbReference>
<dbReference type="SUPFAM" id="SSF53474">
    <property type="entry name" value="alpha/beta-Hydrolases"/>
    <property type="match status" value="1"/>
</dbReference>
<reference evidence="6" key="1">
    <citation type="submission" date="2022-10" db="EMBL/GenBank/DDBJ databases">
        <authorList>
            <person name="Chen Y."/>
            <person name="Dougan E. K."/>
            <person name="Chan C."/>
            <person name="Rhodes N."/>
            <person name="Thang M."/>
        </authorList>
    </citation>
    <scope>NUCLEOTIDE SEQUENCE</scope>
</reference>
<dbReference type="GO" id="GO:0004499">
    <property type="term" value="F:N,N-dimethylaniline monooxygenase activity"/>
    <property type="evidence" value="ECO:0007669"/>
    <property type="project" value="InterPro"/>
</dbReference>
<dbReference type="GO" id="GO:0050661">
    <property type="term" value="F:NADP binding"/>
    <property type="evidence" value="ECO:0007669"/>
    <property type="project" value="InterPro"/>
</dbReference>
<sequence>MAAVRETAKVIDIPLPEFADFTSESMPRRERVATRAVTAMGAHTAIFKNVREVQLKNTQERCCTDQWLDENESEWMILDALCRSRPWATNKDKSFPYPFREATDRMRAIEGPWVGDNDEFPRDWTREAAADDALTNLVQIKEYPPARRLLLFAPDFGSVNSFDSSWAKLDADLWVVSWQGWTCWDQMIEQVTRKVLSLADGVSTVWYGHSMGAIVAYEVLKRFDARYRSPNLPVSLIISGCPAPHLFQENYRPLEKYSFLQKLRICNDFDILSDDQKAIMAKEFQVQWEATDAFQAMDPGVRKAAQSTEHRKAMMSDRKILQSYHFQHDECPAVNIPVVAMAHDEDELVDQSMVKAWSSYAKPENFEFPRCQAMATISERLRCHIVARGVRSFGKKRGGYRGGILVLDPVMAWGSTASMGPKQLLDAIDRASRAGATLSHGSNHQQLWERLSCRCQALMLALSPPELCRALFGFHRARCSDAELLAAACDALLSEKNWDFDEGDGTDATFSDMHKLGNHTAMSANDVAMLLKAFSKHGYKDNLDAIDFLLHRASQTLPDAAVTDISQLLAAMVRLGLEDRFGGGVDEASRVQPPHPGLLNQLFMHARGGLFDRFTPASDVTNLCIAVAKLPATQQGSRLLLDMADKLGSDAGFSYAAKVAPRDVLRRLQAIVVAKGLGESGPIWRRLSADQQLRLCKNVAASLGHRCSELDSVALVGALQAFADLLQGLEEPSAWEMDLLDPLCALLLQRMNNFPPEECVRCLQATESLLKLRTEKSEDVADGEVLAQQGHGYSFSPVPELLSKISETMLKHEIEKDLAKMLPDVGPTSGPIPDETDCVVIGAGIAGVTSARAMVEAGRDVLILDRYETLGGIWTYYANQFSRVNTSEVGYRMVNQEGPGSRPNTDHSPTHDILRDLFTVAAKFSYGKFRCGIDVFKVTQRNDKSYDVHWKNLKTGETNKTHAMSVCFHTNRRIGKRRDVDWPGREKFRGECVYGYANEVLPLKFWGKNVIVVGAGAFAYENLRTAIEHGARHVTMLGRRSGTTCPKWIDVIAFLRPADEFYNTNRAGNIISFDVWKQCYEDSGLPKPECWAEGLLKPHNHTVSVSDLGFIAGYHGLATLRVGEIHEYRNDGQGVILKDGSKLDCDIIIKATGFHLNDEVPKICGRKNIYSYDLLDYNLLYGAEPLLDGAQFGSAKGRIAEEEQVSEEALYEGILQMQRKGLPDVVQRNNPFGSGYAGPMYVSSWFFKWLVTHPEFQKDLMEASGEPAQDAVRMWASSIGVGRQNVTKKLVVDLGAASESQLKFTAEKEADRKLYGE</sequence>
<dbReference type="PANTHER" id="PTHR42877">
    <property type="entry name" value="L-ORNITHINE N(5)-MONOOXYGENASE-RELATED"/>
    <property type="match status" value="1"/>
</dbReference>
<dbReference type="GO" id="GO:0050660">
    <property type="term" value="F:flavin adenine dinucleotide binding"/>
    <property type="evidence" value="ECO:0007669"/>
    <property type="project" value="InterPro"/>
</dbReference>
<dbReference type="InterPro" id="IPR029058">
    <property type="entry name" value="AB_hydrolase_fold"/>
</dbReference>
<feature type="domain" description="Thioesterase" evidence="5">
    <location>
        <begin position="148"/>
        <end position="264"/>
    </location>
</feature>
<keyword evidence="8" id="KW-1185">Reference proteome</keyword>
<dbReference type="OrthoDB" id="66881at2759"/>
<organism evidence="6">
    <name type="scientific">Cladocopium goreaui</name>
    <dbReference type="NCBI Taxonomy" id="2562237"/>
    <lineage>
        <taxon>Eukaryota</taxon>
        <taxon>Sar</taxon>
        <taxon>Alveolata</taxon>
        <taxon>Dinophyceae</taxon>
        <taxon>Suessiales</taxon>
        <taxon>Symbiodiniaceae</taxon>
        <taxon>Cladocopium</taxon>
    </lineage>
</organism>
<dbReference type="EMBL" id="CAMXCT020000719">
    <property type="protein sequence ID" value="CAL1135854.1"/>
    <property type="molecule type" value="Genomic_DNA"/>
</dbReference>
<dbReference type="Pfam" id="PF00743">
    <property type="entry name" value="FMO-like"/>
    <property type="match status" value="1"/>
</dbReference>
<evidence type="ECO:0000313" key="6">
    <source>
        <dbReference type="EMBL" id="CAI3982479.1"/>
    </source>
</evidence>
<dbReference type="EMBL" id="CAMXCT010000719">
    <property type="protein sequence ID" value="CAI3982479.1"/>
    <property type="molecule type" value="Genomic_DNA"/>
</dbReference>
<dbReference type="InterPro" id="IPR051209">
    <property type="entry name" value="FAD-bind_Monooxygenase_sf"/>
</dbReference>
<proteinExistence type="inferred from homology"/>
<evidence type="ECO:0000256" key="1">
    <source>
        <dbReference type="ARBA" id="ARBA00010139"/>
    </source>
</evidence>
<protein>
    <recommendedName>
        <fullName evidence="5">Thioesterase domain-containing protein</fullName>
    </recommendedName>
</protein>
<evidence type="ECO:0000256" key="4">
    <source>
        <dbReference type="ARBA" id="ARBA00023002"/>
    </source>
</evidence>
<reference evidence="7 8" key="2">
    <citation type="submission" date="2024-05" db="EMBL/GenBank/DDBJ databases">
        <authorList>
            <person name="Chen Y."/>
            <person name="Shah S."/>
            <person name="Dougan E. K."/>
            <person name="Thang M."/>
            <person name="Chan C."/>
        </authorList>
    </citation>
    <scope>NUCLEOTIDE SEQUENCE [LARGE SCALE GENOMIC DNA]</scope>
</reference>
<dbReference type="PANTHER" id="PTHR42877:SF4">
    <property type="entry name" value="FAD_NAD(P)-BINDING DOMAIN-CONTAINING PROTEIN-RELATED"/>
    <property type="match status" value="1"/>
</dbReference>
<evidence type="ECO:0000256" key="2">
    <source>
        <dbReference type="ARBA" id="ARBA00022630"/>
    </source>
</evidence>
<dbReference type="InterPro" id="IPR036291">
    <property type="entry name" value="NAD(P)-bd_dom_sf"/>
</dbReference>
<dbReference type="InterPro" id="IPR036188">
    <property type="entry name" value="FAD/NAD-bd_sf"/>
</dbReference>
<dbReference type="InterPro" id="IPR020946">
    <property type="entry name" value="Flavin_mOase-like"/>
</dbReference>
<dbReference type="InterPro" id="IPR001031">
    <property type="entry name" value="Thioesterase"/>
</dbReference>
<keyword evidence="7" id="KW-0503">Monooxygenase</keyword>
<dbReference type="Pfam" id="PF00975">
    <property type="entry name" value="Thioesterase"/>
    <property type="match status" value="1"/>
</dbReference>
<dbReference type="EMBL" id="CAMXCT030000719">
    <property type="protein sequence ID" value="CAL4769791.1"/>
    <property type="molecule type" value="Genomic_DNA"/>
</dbReference>
<dbReference type="SUPFAM" id="SSF51735">
    <property type="entry name" value="NAD(P)-binding Rossmann-fold domains"/>
    <property type="match status" value="1"/>
</dbReference>
<accession>A0A9P1BZR5</accession>
<evidence type="ECO:0000313" key="7">
    <source>
        <dbReference type="EMBL" id="CAL4769791.1"/>
    </source>
</evidence>
<name>A0A9P1BZR5_9DINO</name>
<dbReference type="Gene3D" id="3.50.50.60">
    <property type="entry name" value="FAD/NAD(P)-binding domain"/>
    <property type="match status" value="1"/>
</dbReference>
<dbReference type="Proteomes" id="UP001152797">
    <property type="component" value="Unassembled WGS sequence"/>
</dbReference>
<evidence type="ECO:0000256" key="3">
    <source>
        <dbReference type="ARBA" id="ARBA00022827"/>
    </source>
</evidence>
<comment type="caution">
    <text evidence="6">The sequence shown here is derived from an EMBL/GenBank/DDBJ whole genome shotgun (WGS) entry which is preliminary data.</text>
</comment>
<keyword evidence="4" id="KW-0560">Oxidoreductase</keyword>
<gene>
    <name evidence="6" type="ORF">C1SCF055_LOCUS10170</name>
</gene>
<keyword evidence="2" id="KW-0285">Flavoprotein</keyword>
<dbReference type="SUPFAM" id="SSF51905">
    <property type="entry name" value="FAD/NAD(P)-binding domain"/>
    <property type="match status" value="1"/>
</dbReference>
<evidence type="ECO:0000259" key="5">
    <source>
        <dbReference type="Pfam" id="PF00975"/>
    </source>
</evidence>
<keyword evidence="3" id="KW-0274">FAD</keyword>
<evidence type="ECO:0000313" key="8">
    <source>
        <dbReference type="Proteomes" id="UP001152797"/>
    </source>
</evidence>